<proteinExistence type="predicted"/>
<evidence type="ECO:0000313" key="2">
    <source>
        <dbReference type="EMBL" id="RLN23099.1"/>
    </source>
</evidence>
<keyword evidence="3" id="KW-1185">Reference proteome</keyword>
<evidence type="ECO:0000259" key="1">
    <source>
        <dbReference type="Pfam" id="PF04195"/>
    </source>
</evidence>
<name>A0A3L6SKE6_PANMI</name>
<comment type="caution">
    <text evidence="2">The sequence shown here is derived from an EMBL/GenBank/DDBJ whole genome shotgun (WGS) entry which is preliminary data.</text>
</comment>
<dbReference type="Proteomes" id="UP000275267">
    <property type="component" value="Unassembled WGS sequence"/>
</dbReference>
<dbReference type="InterPro" id="IPR007321">
    <property type="entry name" value="Transposase_28"/>
</dbReference>
<dbReference type="AlphaFoldDB" id="A0A3L6SKE6"/>
<dbReference type="PANTHER" id="PTHR33026:SF7">
    <property type="entry name" value="OS03G0100275 PROTEIN"/>
    <property type="match status" value="1"/>
</dbReference>
<evidence type="ECO:0000313" key="3">
    <source>
        <dbReference type="Proteomes" id="UP000275267"/>
    </source>
</evidence>
<accession>A0A3L6SKE6</accession>
<organism evidence="2 3">
    <name type="scientific">Panicum miliaceum</name>
    <name type="common">Proso millet</name>
    <name type="synonym">Broomcorn millet</name>
    <dbReference type="NCBI Taxonomy" id="4540"/>
    <lineage>
        <taxon>Eukaryota</taxon>
        <taxon>Viridiplantae</taxon>
        <taxon>Streptophyta</taxon>
        <taxon>Embryophyta</taxon>
        <taxon>Tracheophyta</taxon>
        <taxon>Spermatophyta</taxon>
        <taxon>Magnoliopsida</taxon>
        <taxon>Liliopsida</taxon>
        <taxon>Poales</taxon>
        <taxon>Poaceae</taxon>
        <taxon>PACMAD clade</taxon>
        <taxon>Panicoideae</taxon>
        <taxon>Panicodae</taxon>
        <taxon>Paniceae</taxon>
        <taxon>Panicinae</taxon>
        <taxon>Panicum</taxon>
        <taxon>Panicum sect. Panicum</taxon>
    </lineage>
</organism>
<sequence length="131" mass="15018">MEGGEGSSPPAKVVKTVAEGEWRSSSIREKDLLRLVAERVLQEKGVVQWRPAGTDSSPWEMTGETVLFAPFADRGLALPSFDFFRGFLGFYKIKHYHLPANFVLHISIFVHFKHFRHLFCLKPQRTSATWR</sequence>
<reference evidence="3" key="1">
    <citation type="journal article" date="2019" name="Nat. Commun.">
        <title>The genome of broomcorn millet.</title>
        <authorList>
            <person name="Zou C."/>
            <person name="Miki D."/>
            <person name="Li D."/>
            <person name="Tang Q."/>
            <person name="Xiao L."/>
            <person name="Rajput S."/>
            <person name="Deng P."/>
            <person name="Jia W."/>
            <person name="Huang R."/>
            <person name="Zhang M."/>
            <person name="Sun Y."/>
            <person name="Hu J."/>
            <person name="Fu X."/>
            <person name="Schnable P.S."/>
            <person name="Li F."/>
            <person name="Zhang H."/>
            <person name="Feng B."/>
            <person name="Zhu X."/>
            <person name="Liu R."/>
            <person name="Schnable J.C."/>
            <person name="Zhu J.-K."/>
            <person name="Zhang H."/>
        </authorList>
    </citation>
    <scope>NUCLEOTIDE SEQUENCE [LARGE SCALE GENOMIC DNA]</scope>
</reference>
<gene>
    <name evidence="2" type="ORF">C2845_PM07G09130</name>
</gene>
<feature type="domain" description="Transposase (putative) gypsy type" evidence="1">
    <location>
        <begin position="66"/>
        <end position="114"/>
    </location>
</feature>
<dbReference type="EMBL" id="PQIB02000004">
    <property type="protein sequence ID" value="RLN23099.1"/>
    <property type="molecule type" value="Genomic_DNA"/>
</dbReference>
<dbReference type="PANTHER" id="PTHR33026">
    <property type="entry name" value="OS06G0360600 PROTEIN"/>
    <property type="match status" value="1"/>
</dbReference>
<protein>
    <submittedName>
        <fullName evidence="2">Retrotransposon protein, putative, Ty3-gypsy subclass</fullName>
    </submittedName>
</protein>
<dbReference type="Pfam" id="PF04195">
    <property type="entry name" value="Transposase_28"/>
    <property type="match status" value="1"/>
</dbReference>